<protein>
    <submittedName>
        <fullName evidence="1">GatB/YqeY domain-containing protein</fullName>
    </submittedName>
</protein>
<dbReference type="GO" id="GO:0016884">
    <property type="term" value="F:carbon-nitrogen ligase activity, with glutamine as amido-N-donor"/>
    <property type="evidence" value="ECO:0007669"/>
    <property type="project" value="InterPro"/>
</dbReference>
<dbReference type="InterPro" id="IPR023168">
    <property type="entry name" value="GatB_Yqey_C_2"/>
</dbReference>
<accession>A0A8J7TNI7</accession>
<dbReference type="Gene3D" id="1.10.10.410">
    <property type="match status" value="1"/>
</dbReference>
<reference evidence="1" key="1">
    <citation type="submission" date="2021-02" db="EMBL/GenBank/DDBJ databases">
        <title>Genome-Resolved Metagenomics of a Microbial Community Performing Photosynthetic Biological Nutrient Removal.</title>
        <authorList>
            <person name="Mcdaniel E.A."/>
        </authorList>
    </citation>
    <scope>NUCLEOTIDE SEQUENCE</scope>
    <source>
        <strain evidence="1">UWPOB_OBS1</strain>
    </source>
</reference>
<dbReference type="Pfam" id="PF09424">
    <property type="entry name" value="YqeY"/>
    <property type="match status" value="1"/>
</dbReference>
<dbReference type="AlphaFoldDB" id="A0A8J7TNI7"/>
<sequence>MIAEILDIVSVKGESMSLKEKISEDLKVAMKAREQVKVDTLRSVLSAFTYKKTELKRDINDQEEIDVLVKLVKQRNDSIDQFSKAGRTELAEKETLEKEIISAYLPAQKSEDEIKQIVKDIIAGLGEGERNQGMVMKAAMPKLKGLADGNLVKKIVSELLSG</sequence>
<evidence type="ECO:0000313" key="1">
    <source>
        <dbReference type="EMBL" id="MBN8662136.1"/>
    </source>
</evidence>
<dbReference type="InterPro" id="IPR019004">
    <property type="entry name" value="YqeY/Aim41"/>
</dbReference>
<dbReference type="Proteomes" id="UP000664277">
    <property type="component" value="Unassembled WGS sequence"/>
</dbReference>
<dbReference type="PANTHER" id="PTHR28055:SF1">
    <property type="entry name" value="ALTERED INHERITANCE OF MITOCHONDRIA PROTEIN 41, MITOCHONDRIAL"/>
    <property type="match status" value="1"/>
</dbReference>
<dbReference type="InterPro" id="IPR042184">
    <property type="entry name" value="YqeY/Aim41_N"/>
</dbReference>
<name>A0A8J7TNI7_9BACT</name>
<gene>
    <name evidence="1" type="ORF">J0M35_17340</name>
</gene>
<organism evidence="1 2">
    <name type="scientific">Candidatus Obscuribacter phosphatis</name>
    <dbReference type="NCBI Taxonomy" id="1906157"/>
    <lineage>
        <taxon>Bacteria</taxon>
        <taxon>Bacillati</taxon>
        <taxon>Candidatus Melainabacteria</taxon>
        <taxon>Candidatus Obscuribacterales</taxon>
        <taxon>Candidatus Obscuribacteraceae</taxon>
        <taxon>Candidatus Obscuribacter</taxon>
    </lineage>
</organism>
<evidence type="ECO:0000313" key="2">
    <source>
        <dbReference type="Proteomes" id="UP000664277"/>
    </source>
</evidence>
<comment type="caution">
    <text evidence="1">The sequence shown here is derived from an EMBL/GenBank/DDBJ whole genome shotgun (WGS) entry which is preliminary data.</text>
</comment>
<dbReference type="SUPFAM" id="SSF89095">
    <property type="entry name" value="GatB/YqeY motif"/>
    <property type="match status" value="1"/>
</dbReference>
<dbReference type="PANTHER" id="PTHR28055">
    <property type="entry name" value="ALTERED INHERITANCE OF MITOCHONDRIA PROTEIN 41, MITOCHONDRIAL"/>
    <property type="match status" value="1"/>
</dbReference>
<proteinExistence type="predicted"/>
<dbReference type="EMBL" id="JAFLCK010000031">
    <property type="protein sequence ID" value="MBN8662136.1"/>
    <property type="molecule type" value="Genomic_DNA"/>
</dbReference>
<dbReference type="Gene3D" id="1.10.1510.10">
    <property type="entry name" value="Uncharacterised protein YqeY/AIM41 PF09424, N-terminal domain"/>
    <property type="match status" value="1"/>
</dbReference>
<dbReference type="InterPro" id="IPR003789">
    <property type="entry name" value="Asn/Gln_tRNA_amidoTrase-B-like"/>
</dbReference>